<dbReference type="InterPro" id="IPR000383">
    <property type="entry name" value="Xaa-Pro-like_dom"/>
</dbReference>
<keyword evidence="3" id="KW-1185">Reference proteome</keyword>
<dbReference type="GO" id="GO:0016787">
    <property type="term" value="F:hydrolase activity"/>
    <property type="evidence" value="ECO:0007669"/>
    <property type="project" value="UniProtKB-KW"/>
</dbReference>
<dbReference type="SUPFAM" id="SSF53474">
    <property type="entry name" value="alpha/beta-Hydrolases"/>
    <property type="match status" value="1"/>
</dbReference>
<proteinExistence type="predicted"/>
<feature type="domain" description="Xaa-Pro dipeptidyl-peptidase-like" evidence="1">
    <location>
        <begin position="44"/>
        <end position="310"/>
    </location>
</feature>
<dbReference type="EMBL" id="CP113836">
    <property type="protein sequence ID" value="WAL68428.1"/>
    <property type="molecule type" value="Genomic_DNA"/>
</dbReference>
<protein>
    <submittedName>
        <fullName evidence="2">Alpha/beta hydrolase</fullName>
    </submittedName>
</protein>
<dbReference type="Gene3D" id="3.40.50.1820">
    <property type="entry name" value="alpha/beta hydrolase"/>
    <property type="match status" value="1"/>
</dbReference>
<sequence>MSSIRIRPTADAMAEQTDPARYYTGELLTADPARRIEVRFDSRGAKLAGHLYRPPGATGPTPAVVLCGPIGSVKEQTLPHYAERLADAGYTALTFDPRNFGESEGLPRFRYDPNAAIEDYANAVGYLFTRDDIDHDRIGLVGVCMGGGYAVSLGARDKRLKAVVSIAGGYDIGGTFQRFLGVDGFADYYRSIAELVQRQYESGEIAYIPTIAKALSEDVPVAVMPNEEAYSYYDRTHRTDAPNWSDTMTADSLLPYFTYNAIAHAPLVAPTPLMIVHGTTDTALLPEYAQQAYDAAQGRKELVWIETHNHIELYDQAPYVTEAAAHAIRWLDEHLGKGR</sequence>
<reference evidence="2" key="1">
    <citation type="submission" date="2022-11" db="EMBL/GenBank/DDBJ databases">
        <authorList>
            <person name="Mo P."/>
        </authorList>
    </citation>
    <scope>NUCLEOTIDE SEQUENCE</scope>
    <source>
        <strain evidence="2">HUAS 11-8</strain>
    </source>
</reference>
<dbReference type="Pfam" id="PF02129">
    <property type="entry name" value="Peptidase_S15"/>
    <property type="match status" value="1"/>
</dbReference>
<organism evidence="2 3">
    <name type="scientific">Amycolatopsis cynarae</name>
    <dbReference type="NCBI Taxonomy" id="2995223"/>
    <lineage>
        <taxon>Bacteria</taxon>
        <taxon>Bacillati</taxon>
        <taxon>Actinomycetota</taxon>
        <taxon>Actinomycetes</taxon>
        <taxon>Pseudonocardiales</taxon>
        <taxon>Pseudonocardiaceae</taxon>
        <taxon>Amycolatopsis</taxon>
    </lineage>
</organism>
<dbReference type="InterPro" id="IPR051411">
    <property type="entry name" value="Polyketide_trans_af380"/>
</dbReference>
<dbReference type="InterPro" id="IPR029058">
    <property type="entry name" value="AB_hydrolase_fold"/>
</dbReference>
<evidence type="ECO:0000313" key="3">
    <source>
        <dbReference type="Proteomes" id="UP001163203"/>
    </source>
</evidence>
<accession>A0ABY7BBB7</accession>
<evidence type="ECO:0000313" key="2">
    <source>
        <dbReference type="EMBL" id="WAL68428.1"/>
    </source>
</evidence>
<name>A0ABY7BBB7_9PSEU</name>
<dbReference type="PANTHER" id="PTHR47751:SF1">
    <property type="entry name" value="SUPERFAMILY HYDROLASE, PUTATIVE (AFU_ORTHOLOGUE AFUA_2G16580)-RELATED"/>
    <property type="match status" value="1"/>
</dbReference>
<dbReference type="Gene3D" id="1.10.10.800">
    <property type="match status" value="1"/>
</dbReference>
<evidence type="ECO:0000259" key="1">
    <source>
        <dbReference type="Pfam" id="PF02129"/>
    </source>
</evidence>
<gene>
    <name evidence="2" type="ORF">ORV05_11860</name>
</gene>
<keyword evidence="2" id="KW-0378">Hydrolase</keyword>
<dbReference type="Proteomes" id="UP001163203">
    <property type="component" value="Chromosome"/>
</dbReference>
<dbReference type="RefSeq" id="WP_268758521.1">
    <property type="nucleotide sequence ID" value="NZ_CP113836.1"/>
</dbReference>
<dbReference type="PANTHER" id="PTHR47751">
    <property type="entry name" value="SUPERFAMILY HYDROLASE, PUTATIVE (AFU_ORTHOLOGUE AFUA_2G16580)-RELATED"/>
    <property type="match status" value="1"/>
</dbReference>